<evidence type="ECO:0008006" key="4">
    <source>
        <dbReference type="Google" id="ProtNLM"/>
    </source>
</evidence>
<keyword evidence="1" id="KW-1133">Transmembrane helix</keyword>
<comment type="caution">
    <text evidence="2">The sequence shown here is derived from an EMBL/GenBank/DDBJ whole genome shotgun (WGS) entry which is preliminary data.</text>
</comment>
<organism evidence="2 3">
    <name type="scientific">Calicophoron daubneyi</name>
    <name type="common">Rumen fluke</name>
    <name type="synonym">Paramphistomum daubneyi</name>
    <dbReference type="NCBI Taxonomy" id="300641"/>
    <lineage>
        <taxon>Eukaryota</taxon>
        <taxon>Metazoa</taxon>
        <taxon>Spiralia</taxon>
        <taxon>Lophotrochozoa</taxon>
        <taxon>Platyhelminthes</taxon>
        <taxon>Trematoda</taxon>
        <taxon>Digenea</taxon>
        <taxon>Plagiorchiida</taxon>
        <taxon>Pronocephalata</taxon>
        <taxon>Paramphistomoidea</taxon>
        <taxon>Paramphistomidae</taxon>
        <taxon>Calicophoron</taxon>
    </lineage>
</organism>
<evidence type="ECO:0000313" key="3">
    <source>
        <dbReference type="Proteomes" id="UP001497525"/>
    </source>
</evidence>
<evidence type="ECO:0000313" key="2">
    <source>
        <dbReference type="EMBL" id="CAL5132982.1"/>
    </source>
</evidence>
<gene>
    <name evidence="2" type="ORF">CDAUBV1_LOCUS6278</name>
</gene>
<accession>A0AAV2TC17</accession>
<dbReference type="AlphaFoldDB" id="A0AAV2TC17"/>
<dbReference type="EMBL" id="CAXLJL010000145">
    <property type="protein sequence ID" value="CAL5132982.1"/>
    <property type="molecule type" value="Genomic_DNA"/>
</dbReference>
<proteinExistence type="predicted"/>
<feature type="transmembrane region" description="Helical" evidence="1">
    <location>
        <begin position="31"/>
        <end position="51"/>
    </location>
</feature>
<reference evidence="2" key="1">
    <citation type="submission" date="2024-06" db="EMBL/GenBank/DDBJ databases">
        <authorList>
            <person name="Liu X."/>
            <person name="Lenzi L."/>
            <person name="Haldenby T S."/>
            <person name="Uol C."/>
        </authorList>
    </citation>
    <scope>NUCLEOTIDE SEQUENCE</scope>
</reference>
<evidence type="ECO:0000256" key="1">
    <source>
        <dbReference type="SAM" id="Phobius"/>
    </source>
</evidence>
<name>A0AAV2TC17_CALDB</name>
<dbReference type="Proteomes" id="UP001497525">
    <property type="component" value="Unassembled WGS sequence"/>
</dbReference>
<keyword evidence="1" id="KW-0812">Transmembrane</keyword>
<keyword evidence="1" id="KW-0472">Membrane</keyword>
<protein>
    <recommendedName>
        <fullName evidence="4">N-acetyltransferase domain-containing protein</fullName>
    </recommendedName>
</protein>
<sequence length="292" mass="33644">MPIDESQEKPFSIPTSLFSEKQATPRLCKRCCWVIAWFILILFGGASGMQYTHRSRRWAMDELVQMEDPRGPLVSRAMDESDWYQIQKPLMEYLERYDHKIICELTDEPPAACLSTIATLARQYFESALKQTEEGLESRIWRKAPTGELYGALIIMDPDKKDLPQVFSSSKREKDACAQIILGINGDEVLRYIRLHVDQSKSLPEKTREDMLNQFLEESMVQYLCAEYKAGGPHTVAIFPTSAATKYFTRFGFEIVSCGENLRNTCQSEWFTNRCLVTKTLNSQSCPLYYFT</sequence>